<reference evidence="7" key="3">
    <citation type="submission" date="2021-05" db="UniProtKB">
        <authorList>
            <consortium name="EnsemblPlants"/>
        </authorList>
    </citation>
    <scope>IDENTIFICATION</scope>
    <source>
        <strain evidence="7">cv. B73</strain>
    </source>
</reference>
<dbReference type="SMART" id="SM00856">
    <property type="entry name" value="PMEI"/>
    <property type="match status" value="1"/>
</dbReference>
<dbReference type="KEGG" id="zma:103632161"/>
<keyword evidence="1 4" id="KW-0732">Signal</keyword>
<dbReference type="GO" id="GO:0009827">
    <property type="term" value="P:plant-type cell wall modification"/>
    <property type="evidence" value="ECO:0000318"/>
    <property type="project" value="GO_Central"/>
</dbReference>
<dbReference type="PANTHER" id="PTHR35357:SF24">
    <property type="entry name" value="OS04G0587200 PROTEIN"/>
    <property type="match status" value="1"/>
</dbReference>
<keyword evidence="8" id="KW-1185">Reference proteome</keyword>
<dbReference type="Gene3D" id="1.20.140.40">
    <property type="entry name" value="Invertase/pectin methylesterase inhibitor family protein"/>
    <property type="match status" value="1"/>
</dbReference>
<dbReference type="PaxDb" id="4577-GRMZM2G129092_P01"/>
<evidence type="ECO:0000313" key="7">
    <source>
        <dbReference type="EnsemblPlants" id="Zm00001eb304190_P001"/>
    </source>
</evidence>
<dbReference type="SMR" id="A0A1D6HWK4"/>
<dbReference type="NCBIfam" id="TIGR01614">
    <property type="entry name" value="PME_inhib"/>
    <property type="match status" value="1"/>
</dbReference>
<dbReference type="Gramene" id="Zm00001eb304190_T001">
    <property type="protein sequence ID" value="Zm00001eb304190_P001"/>
    <property type="gene ID" value="Zm00001eb304190"/>
</dbReference>
<dbReference type="GO" id="GO:0009505">
    <property type="term" value="C:plant-type cell wall"/>
    <property type="evidence" value="ECO:0000318"/>
    <property type="project" value="GO_Central"/>
</dbReference>
<dbReference type="InterPro" id="IPR034088">
    <property type="entry name" value="Pla_a_1-like"/>
</dbReference>
<reference evidence="7" key="2">
    <citation type="submission" date="2019-07" db="EMBL/GenBank/DDBJ databases">
        <authorList>
            <person name="Seetharam A."/>
            <person name="Woodhouse M."/>
            <person name="Cannon E."/>
        </authorList>
    </citation>
    <scope>NUCLEOTIDE SEQUENCE [LARGE SCALE GENOMIC DNA]</scope>
    <source>
        <strain evidence="7">cv. B73</strain>
    </source>
</reference>
<comment type="similarity">
    <text evidence="3">Belongs to the PMEI family.</text>
</comment>
<feature type="signal peptide" evidence="4">
    <location>
        <begin position="1"/>
        <end position="19"/>
    </location>
</feature>
<evidence type="ECO:0000256" key="3">
    <source>
        <dbReference type="ARBA" id="ARBA00038471"/>
    </source>
</evidence>
<dbReference type="Pfam" id="PF04043">
    <property type="entry name" value="PMEI"/>
    <property type="match status" value="1"/>
</dbReference>
<dbReference type="OrthoDB" id="599202at2759"/>
<evidence type="ECO:0000313" key="6">
    <source>
        <dbReference type="EMBL" id="ONM52605.1"/>
    </source>
</evidence>
<dbReference type="FunCoup" id="A0A1D6HWK4">
    <property type="interactions" value="14"/>
</dbReference>
<proteinExistence type="inferred from homology"/>
<dbReference type="SUPFAM" id="SSF101148">
    <property type="entry name" value="Plant invertase/pectin methylesterase inhibitor"/>
    <property type="match status" value="1"/>
</dbReference>
<evidence type="ECO:0000256" key="2">
    <source>
        <dbReference type="ARBA" id="ARBA00023157"/>
    </source>
</evidence>
<dbReference type="CDD" id="cd15795">
    <property type="entry name" value="PMEI-Pla_a_1_like"/>
    <property type="match status" value="1"/>
</dbReference>
<dbReference type="Proteomes" id="UP000007305">
    <property type="component" value="Chromosome 7"/>
</dbReference>
<evidence type="ECO:0000256" key="1">
    <source>
        <dbReference type="ARBA" id="ARBA00022729"/>
    </source>
</evidence>
<dbReference type="EMBL" id="CM007650">
    <property type="protein sequence ID" value="ONM52605.1"/>
    <property type="molecule type" value="Genomic_DNA"/>
</dbReference>
<organism evidence="6">
    <name type="scientific">Zea mays</name>
    <name type="common">Maize</name>
    <dbReference type="NCBI Taxonomy" id="4577"/>
    <lineage>
        <taxon>Eukaryota</taxon>
        <taxon>Viridiplantae</taxon>
        <taxon>Streptophyta</taxon>
        <taxon>Embryophyta</taxon>
        <taxon>Tracheophyta</taxon>
        <taxon>Spermatophyta</taxon>
        <taxon>Magnoliopsida</taxon>
        <taxon>Liliopsida</taxon>
        <taxon>Poales</taxon>
        <taxon>Poaceae</taxon>
        <taxon>PACMAD clade</taxon>
        <taxon>Panicoideae</taxon>
        <taxon>Andropogonodae</taxon>
        <taxon>Andropogoneae</taxon>
        <taxon>Tripsacinae</taxon>
        <taxon>Zea</taxon>
    </lineage>
</organism>
<gene>
    <name evidence="6" type="ORF">ZEAMMB73_Zm00001d019271</name>
</gene>
<evidence type="ECO:0000256" key="4">
    <source>
        <dbReference type="SAM" id="SignalP"/>
    </source>
</evidence>
<dbReference type="OMA" id="YDYCIRT"/>
<sequence length="187" mass="19488">MAASLQALACAMLLLAVSPSPLACTASKTLLQDRCESYAGGDRSSYDYCVRTLRRDNKSATADELGLAVIAARMARATAKATGVKIAWLRANETVPVRRDCLAACAREYAAAVRRLGHAASAARAGKLQHAQTLLAEATGTPALCDAAFAAARQDSPLADADLGLDDQIELAIAILPAPRPSLPART</sequence>
<dbReference type="GO" id="GO:0004857">
    <property type="term" value="F:enzyme inhibitor activity"/>
    <property type="evidence" value="ECO:0000318"/>
    <property type="project" value="GO_Central"/>
</dbReference>
<evidence type="ECO:0000313" key="8">
    <source>
        <dbReference type="Proteomes" id="UP000007305"/>
    </source>
</evidence>
<accession>A0A1D6HWK4</accession>
<dbReference type="InterPro" id="IPR035513">
    <property type="entry name" value="Invertase/methylesterase_inhib"/>
</dbReference>
<dbReference type="EnsemblPlants" id="Zm00001eb304190_T001">
    <property type="protein sequence ID" value="Zm00001eb304190_P001"/>
    <property type="gene ID" value="Zm00001eb304190"/>
</dbReference>
<reference evidence="6 8" key="1">
    <citation type="submission" date="2015-12" db="EMBL/GenBank/DDBJ databases">
        <title>Update maize B73 reference genome by single molecule sequencing technologies.</title>
        <authorList>
            <consortium name="Maize Genome Sequencing Project"/>
            <person name="Ware D."/>
        </authorList>
    </citation>
    <scope>NUCLEOTIDE SEQUENCE [LARGE SCALE GENOMIC DNA]</scope>
    <source>
        <strain evidence="8">cv. B73</strain>
        <tissue evidence="6">Seedling</tissue>
    </source>
</reference>
<evidence type="ECO:0000259" key="5">
    <source>
        <dbReference type="SMART" id="SM00856"/>
    </source>
</evidence>
<dbReference type="eggNOG" id="ENOG502R6ZG">
    <property type="taxonomic scope" value="Eukaryota"/>
</dbReference>
<dbReference type="PANTHER" id="PTHR35357">
    <property type="entry name" value="OS02G0537100 PROTEIN"/>
    <property type="match status" value="1"/>
</dbReference>
<protein>
    <submittedName>
        <fullName evidence="6">Pectinesterase inhibitor</fullName>
    </submittedName>
</protein>
<feature type="chain" id="PRO_5010805082" evidence="4">
    <location>
        <begin position="20"/>
        <end position="187"/>
    </location>
</feature>
<name>A0A1D6HWK4_MAIZE</name>
<feature type="domain" description="Pectinesterase inhibitor" evidence="5">
    <location>
        <begin position="26"/>
        <end position="175"/>
    </location>
</feature>
<dbReference type="InterPro" id="IPR006501">
    <property type="entry name" value="Pectinesterase_inhib_dom"/>
</dbReference>
<keyword evidence="2" id="KW-1015">Disulfide bond</keyword>
<dbReference type="AlphaFoldDB" id="A0A1D6HWK4"/>